<protein>
    <recommendedName>
        <fullName evidence="1">HAT C-terminal dimerisation domain-containing protein</fullName>
    </recommendedName>
</protein>
<comment type="caution">
    <text evidence="2">The sequence shown here is derived from an EMBL/GenBank/DDBJ whole genome shotgun (WGS) entry which is preliminary data.</text>
</comment>
<accession>A0ABN8N887</accession>
<proteinExistence type="predicted"/>
<dbReference type="PANTHER" id="PTHR46289">
    <property type="entry name" value="52 KDA REPRESSOR OF THE INHIBITOR OF THE PROTEIN KINASE-LIKE PROTEIN-RELATED"/>
    <property type="match status" value="1"/>
</dbReference>
<evidence type="ECO:0000313" key="3">
    <source>
        <dbReference type="Proteomes" id="UP001159405"/>
    </source>
</evidence>
<evidence type="ECO:0000313" key="2">
    <source>
        <dbReference type="EMBL" id="CAH3044631.1"/>
    </source>
</evidence>
<gene>
    <name evidence="2" type="ORF">PLOB_00004793</name>
</gene>
<sequence length="123" mass="14332">LYKDDLPSPQLFFAEFEHWKMKVQARIITADLCAASLKACDPDDFPNLYILLKIAATLPVTSCECERSISKMRRLNNYMRLALLTGHMHIKYDKPISLDKVVYLFEGLRAWMMQLQSLPYETE</sequence>
<dbReference type="Proteomes" id="UP001159405">
    <property type="component" value="Unassembled WGS sequence"/>
</dbReference>
<dbReference type="PANTHER" id="PTHR46289:SF16">
    <property type="entry name" value="52 KDA REPRESSOR OF THE INHIBITOR OF THE PROTEIN KINASE"/>
    <property type="match status" value="1"/>
</dbReference>
<name>A0ABN8N887_9CNID</name>
<reference evidence="2 3" key="1">
    <citation type="submission" date="2022-05" db="EMBL/GenBank/DDBJ databases">
        <authorList>
            <consortium name="Genoscope - CEA"/>
            <person name="William W."/>
        </authorList>
    </citation>
    <scope>NUCLEOTIDE SEQUENCE [LARGE SCALE GENOMIC DNA]</scope>
</reference>
<dbReference type="InterPro" id="IPR008906">
    <property type="entry name" value="HATC_C_dom"/>
</dbReference>
<dbReference type="Pfam" id="PF05699">
    <property type="entry name" value="Dimer_Tnp_hAT"/>
    <property type="match status" value="1"/>
</dbReference>
<feature type="non-terminal residue" evidence="2">
    <location>
        <position position="1"/>
    </location>
</feature>
<dbReference type="EMBL" id="CALNXK010000012">
    <property type="protein sequence ID" value="CAH3044631.1"/>
    <property type="molecule type" value="Genomic_DNA"/>
</dbReference>
<evidence type="ECO:0000259" key="1">
    <source>
        <dbReference type="Pfam" id="PF05699"/>
    </source>
</evidence>
<dbReference type="InterPro" id="IPR052958">
    <property type="entry name" value="IFN-induced_PKR_regulator"/>
</dbReference>
<feature type="domain" description="HAT C-terminal dimerisation" evidence="1">
    <location>
        <begin position="38"/>
        <end position="75"/>
    </location>
</feature>
<organism evidence="2 3">
    <name type="scientific">Porites lobata</name>
    <dbReference type="NCBI Taxonomy" id="104759"/>
    <lineage>
        <taxon>Eukaryota</taxon>
        <taxon>Metazoa</taxon>
        <taxon>Cnidaria</taxon>
        <taxon>Anthozoa</taxon>
        <taxon>Hexacorallia</taxon>
        <taxon>Scleractinia</taxon>
        <taxon>Fungiina</taxon>
        <taxon>Poritidae</taxon>
        <taxon>Porites</taxon>
    </lineage>
</organism>
<keyword evidence="3" id="KW-1185">Reference proteome</keyword>